<dbReference type="RefSeq" id="WP_145191193.1">
    <property type="nucleotide sequence ID" value="NZ_CP036290.1"/>
</dbReference>
<name>A0A518D474_9BACT</name>
<dbReference type="Gene3D" id="3.10.620.30">
    <property type="match status" value="1"/>
</dbReference>
<reference evidence="2 3" key="1">
    <citation type="submission" date="2019-02" db="EMBL/GenBank/DDBJ databases">
        <title>Deep-cultivation of Planctomycetes and their phenomic and genomic characterization uncovers novel biology.</title>
        <authorList>
            <person name="Wiegand S."/>
            <person name="Jogler M."/>
            <person name="Boedeker C."/>
            <person name="Pinto D."/>
            <person name="Vollmers J."/>
            <person name="Rivas-Marin E."/>
            <person name="Kohn T."/>
            <person name="Peeters S.H."/>
            <person name="Heuer A."/>
            <person name="Rast P."/>
            <person name="Oberbeckmann S."/>
            <person name="Bunk B."/>
            <person name="Jeske O."/>
            <person name="Meyerdierks A."/>
            <person name="Storesund J.E."/>
            <person name="Kallscheuer N."/>
            <person name="Luecker S."/>
            <person name="Lage O.M."/>
            <person name="Pohl T."/>
            <person name="Merkel B.J."/>
            <person name="Hornburger P."/>
            <person name="Mueller R.-W."/>
            <person name="Bruemmer F."/>
            <person name="Labrenz M."/>
            <person name="Spormann A.M."/>
            <person name="Op den Camp H."/>
            <person name="Overmann J."/>
            <person name="Amann R."/>
            <person name="Jetten M.S.M."/>
            <person name="Mascher T."/>
            <person name="Medema M.H."/>
            <person name="Devos D.P."/>
            <person name="Kaster A.-K."/>
            <person name="Ovreas L."/>
            <person name="Rohde M."/>
            <person name="Galperin M.Y."/>
            <person name="Jogler C."/>
        </authorList>
    </citation>
    <scope>NUCLEOTIDE SEQUENCE [LARGE SCALE GENOMIC DNA]</scope>
    <source>
        <strain evidence="2 3">Pla163</strain>
    </source>
</reference>
<dbReference type="Pfam" id="PF01841">
    <property type="entry name" value="Transglut_core"/>
    <property type="match status" value="1"/>
</dbReference>
<dbReference type="Proteomes" id="UP000319342">
    <property type="component" value="Chromosome"/>
</dbReference>
<evidence type="ECO:0000313" key="3">
    <source>
        <dbReference type="Proteomes" id="UP000319342"/>
    </source>
</evidence>
<dbReference type="Gene3D" id="3.40.50.1820">
    <property type="entry name" value="alpha/beta hydrolase"/>
    <property type="match status" value="1"/>
</dbReference>
<dbReference type="AlphaFoldDB" id="A0A518D474"/>
<dbReference type="PANTHER" id="PTHR35532">
    <property type="entry name" value="SIMILAR TO POLYHYDROXYALKANOATE DEPOLYMERASE"/>
    <property type="match status" value="1"/>
</dbReference>
<keyword evidence="3" id="KW-1185">Reference proteome</keyword>
<dbReference type="PANTHER" id="PTHR35532:SF5">
    <property type="entry name" value="CARBOHYDRATE-BINDING DOMAIN-CONTAINING PROTEIN"/>
    <property type="match status" value="1"/>
</dbReference>
<dbReference type="SUPFAM" id="SSF54001">
    <property type="entry name" value="Cysteine proteinases"/>
    <property type="match status" value="1"/>
</dbReference>
<evidence type="ECO:0000313" key="2">
    <source>
        <dbReference type="EMBL" id="QDU86271.1"/>
    </source>
</evidence>
<feature type="domain" description="Transglutaminase-like" evidence="1">
    <location>
        <begin position="190"/>
        <end position="249"/>
    </location>
</feature>
<dbReference type="SUPFAM" id="SSF53474">
    <property type="entry name" value="alpha/beta-Hydrolases"/>
    <property type="match status" value="1"/>
</dbReference>
<dbReference type="EMBL" id="CP036290">
    <property type="protein sequence ID" value="QDU86271.1"/>
    <property type="molecule type" value="Genomic_DNA"/>
</dbReference>
<accession>A0A518D474</accession>
<organism evidence="2 3">
    <name type="scientific">Rohdeia mirabilis</name>
    <dbReference type="NCBI Taxonomy" id="2528008"/>
    <lineage>
        <taxon>Bacteria</taxon>
        <taxon>Pseudomonadati</taxon>
        <taxon>Planctomycetota</taxon>
        <taxon>Planctomycetia</taxon>
        <taxon>Planctomycetia incertae sedis</taxon>
        <taxon>Rohdeia</taxon>
    </lineage>
</organism>
<dbReference type="InterPro" id="IPR038765">
    <property type="entry name" value="Papain-like_cys_pep_sf"/>
</dbReference>
<proteinExistence type="predicted"/>
<dbReference type="InterPro" id="IPR002931">
    <property type="entry name" value="Transglutaminase-like"/>
</dbReference>
<sequence length="789" mass="86419">MWTIAIVVALAAPLQSPSPIGAGTESGSVPTAVLVGAADDERSALDAALERAGDRAEAWRAALAAAAEFDPDLGADLRFLVEHMPTRDLLELEPSWVVRDAMLAREAWSQAPWHEQVPLEMFRDAILPYANVDEPREDWRPELRARFLPLVAECTTPGEAAQVLNREVFAALGVKYSTKRRRANQAPSETIEQGLASCTGLSILLADACRAVGVPARLAGIGAWPHKNGNHTWIEVWDGEAWRFTGAAEYDANGLDRAWFVGDARHAVKGDRLHAVMAVTWRSGGGSFHLPWAPEAAWVNGVDVSDRYAPDEVVDDGKVAVRVRVWANGERVEADATILPRSRTDEVDLVPLDGRSRGATADMNDMLEFRVEPGTRWKLSAKHGELTRELELGAVTASRTVDLDLTGGSAEQSLGGQEVAEDLVRTDPSRARQRAWDALLADEAAHADLVADHAALRVRTNDRVSPYTLKKVGERPDGERWPLVIAMHGGGGAPQEVNDQQWRHMQIYYVDHPEAGGYLYLALRAPNNEWNGVYDDAIVPLFQRLIRQMVVCENADPTRVYTLGYSHGGYGAWVIGPKAPDLFAGVHSSAAAPTDGETRLENLANLPFSFMVGELDTAYGRFERSEAAAARLAELRAESDGALYPFEYTMVAGNGHGGLPDRDLLPQLLERRRVQAPSHLVWTTTDDRIADHWWLHLPEPVSGARIEATLSRGTAGKPNRVELTVSGTERVELLLDERHVDLTRPLEVVVNGGEPTSYELEPSAAVLHETLARRMDPDHAATVRIEVGL</sequence>
<protein>
    <submittedName>
        <fullName evidence="2">Transglutaminase-like superfamily protein</fullName>
    </submittedName>
</protein>
<gene>
    <name evidence="2" type="ORF">Pla163_34220</name>
</gene>
<evidence type="ECO:0000259" key="1">
    <source>
        <dbReference type="SMART" id="SM00460"/>
    </source>
</evidence>
<dbReference type="SMART" id="SM00460">
    <property type="entry name" value="TGc"/>
    <property type="match status" value="1"/>
</dbReference>
<dbReference type="InterPro" id="IPR029058">
    <property type="entry name" value="AB_hydrolase_fold"/>
</dbReference>
<dbReference type="OrthoDB" id="9764953at2"/>